<dbReference type="OrthoDB" id="199953at2"/>
<dbReference type="InterPro" id="IPR013785">
    <property type="entry name" value="Aldolase_TIM"/>
</dbReference>
<proteinExistence type="inferred from homology"/>
<dbReference type="PANTHER" id="PTHR12128:SF72">
    <property type="entry name" value="DIHYDRODIPICOLINATE SYNTHASE"/>
    <property type="match status" value="1"/>
</dbReference>
<dbReference type="SMART" id="SM01130">
    <property type="entry name" value="DHDPS"/>
    <property type="match status" value="1"/>
</dbReference>
<sequence length="298" mass="32102">MPKAQAKEFHGVFPYLVSPVNDQGLVKQAVLTRLCHDLIAAGVHGLAPLGSTGEFAYLNADQRSEVVQTVIAAAAGKVPVVPGVASTTLRDAQEQTRRYEAMGADGILAIMEAYFPVDDDGVYRYFKAIAEATSLPVVIYTNPNFQRSDLSVPTLERLSHIPNIRYIKDASSNTGRLMSIMNQVEGRIEVFAASAHIPAAVMLIGGKGWMAGPACVAPRQSVRLYELCRAQKWNEALELQRSLWRLNQIFAKYNLAACIKGGLLLQGYDVGAPIAPQAPLTEAGLAEVAAVLRSIGAL</sequence>
<dbReference type="AlphaFoldDB" id="A0A853GVI1"/>
<feature type="binding site" evidence="4">
    <location>
        <position position="52"/>
    </location>
    <ligand>
        <name>pyruvate</name>
        <dbReference type="ChEBI" id="CHEBI:15361"/>
    </ligand>
</feature>
<feature type="active site" description="Proton donor/acceptor" evidence="3">
    <location>
        <position position="140"/>
    </location>
</feature>
<dbReference type="PANTHER" id="PTHR12128">
    <property type="entry name" value="DIHYDRODIPICOLINATE SYNTHASE"/>
    <property type="match status" value="1"/>
</dbReference>
<dbReference type="GO" id="GO:0008840">
    <property type="term" value="F:4-hydroxy-tetrahydrodipicolinate synthase activity"/>
    <property type="evidence" value="ECO:0007669"/>
    <property type="project" value="TreeGrafter"/>
</dbReference>
<dbReference type="PRINTS" id="PR00146">
    <property type="entry name" value="DHPICSNTHASE"/>
</dbReference>
<organism evidence="5 6">
    <name type="scientific">Pollutimonas harenae</name>
    <dbReference type="NCBI Taxonomy" id="657015"/>
    <lineage>
        <taxon>Bacteria</taxon>
        <taxon>Pseudomonadati</taxon>
        <taxon>Pseudomonadota</taxon>
        <taxon>Betaproteobacteria</taxon>
        <taxon>Burkholderiales</taxon>
        <taxon>Alcaligenaceae</taxon>
        <taxon>Pollutimonas</taxon>
    </lineage>
</organism>
<feature type="binding site" evidence="4">
    <location>
        <position position="210"/>
    </location>
    <ligand>
        <name>pyruvate</name>
        <dbReference type="ChEBI" id="CHEBI:15361"/>
    </ligand>
</feature>
<dbReference type="Proteomes" id="UP000554144">
    <property type="component" value="Unassembled WGS sequence"/>
</dbReference>
<comment type="similarity">
    <text evidence="2">Belongs to the DapA family.</text>
</comment>
<dbReference type="EMBL" id="JACCEV010000002">
    <property type="protein sequence ID" value="NYT86147.1"/>
    <property type="molecule type" value="Genomic_DNA"/>
</dbReference>
<evidence type="ECO:0000256" key="4">
    <source>
        <dbReference type="PIRSR" id="PIRSR001365-2"/>
    </source>
</evidence>
<evidence type="ECO:0000256" key="2">
    <source>
        <dbReference type="PIRNR" id="PIRNR001365"/>
    </source>
</evidence>
<name>A0A853GVI1_9BURK</name>
<feature type="active site" description="Schiff-base intermediate with substrate" evidence="3">
    <location>
        <position position="168"/>
    </location>
</feature>
<evidence type="ECO:0000256" key="3">
    <source>
        <dbReference type="PIRSR" id="PIRSR001365-1"/>
    </source>
</evidence>
<dbReference type="CDD" id="cd00408">
    <property type="entry name" value="DHDPS-like"/>
    <property type="match status" value="1"/>
</dbReference>
<dbReference type="InterPro" id="IPR002220">
    <property type="entry name" value="DapA-like"/>
</dbReference>
<evidence type="ECO:0000313" key="6">
    <source>
        <dbReference type="Proteomes" id="UP000554144"/>
    </source>
</evidence>
<dbReference type="RefSeq" id="WP_130039678.1">
    <property type="nucleotide sequence ID" value="NZ_JACCEV010000002.1"/>
</dbReference>
<dbReference type="PIRSF" id="PIRSF001365">
    <property type="entry name" value="DHDPS"/>
    <property type="match status" value="1"/>
</dbReference>
<evidence type="ECO:0000256" key="1">
    <source>
        <dbReference type="ARBA" id="ARBA00023239"/>
    </source>
</evidence>
<keyword evidence="1 2" id="KW-0456">Lyase</keyword>
<protein>
    <submittedName>
        <fullName evidence="5">Dihydrodipicolinate synthase family protein</fullName>
    </submittedName>
</protein>
<dbReference type="Gene3D" id="3.20.20.70">
    <property type="entry name" value="Aldolase class I"/>
    <property type="match status" value="1"/>
</dbReference>
<reference evidence="5 6" key="1">
    <citation type="submission" date="2020-07" db="EMBL/GenBank/DDBJ databases">
        <title>Taxonomic revisions and descriptions of new bacterial species based on genomic comparisons in the high-G+C-content subgroup of the family Alcaligenaceae.</title>
        <authorList>
            <person name="Szabo A."/>
            <person name="Felfoldi T."/>
        </authorList>
    </citation>
    <scope>NUCLEOTIDE SEQUENCE [LARGE SCALE GENOMIC DNA]</scope>
    <source>
        <strain evidence="5 6">DSM 25667</strain>
    </source>
</reference>
<gene>
    <name evidence="5" type="ORF">H0A62_11070</name>
</gene>
<dbReference type="Pfam" id="PF00701">
    <property type="entry name" value="DHDPS"/>
    <property type="match status" value="1"/>
</dbReference>
<dbReference type="SUPFAM" id="SSF51569">
    <property type="entry name" value="Aldolase"/>
    <property type="match status" value="1"/>
</dbReference>
<accession>A0A853GVI1</accession>
<comment type="caution">
    <text evidence="5">The sequence shown here is derived from an EMBL/GenBank/DDBJ whole genome shotgun (WGS) entry which is preliminary data.</text>
</comment>
<keyword evidence="6" id="KW-1185">Reference proteome</keyword>
<evidence type="ECO:0000313" key="5">
    <source>
        <dbReference type="EMBL" id="NYT86147.1"/>
    </source>
</evidence>